<feature type="transmembrane region" description="Helical" evidence="8">
    <location>
        <begin position="149"/>
        <end position="165"/>
    </location>
</feature>
<evidence type="ECO:0000256" key="5">
    <source>
        <dbReference type="ARBA" id="ARBA00022692"/>
    </source>
</evidence>
<evidence type="ECO:0000256" key="8">
    <source>
        <dbReference type="RuleBase" id="RU363041"/>
    </source>
</evidence>
<keyword evidence="10" id="KW-1185">Reference proteome</keyword>
<dbReference type="AlphaFoldDB" id="A0A2A9E7Z3"/>
<feature type="transmembrane region" description="Helical" evidence="8">
    <location>
        <begin position="243"/>
        <end position="261"/>
    </location>
</feature>
<proteinExistence type="inferred from homology"/>
<dbReference type="InterPro" id="IPR052017">
    <property type="entry name" value="TSUP"/>
</dbReference>
<dbReference type="InterPro" id="IPR002781">
    <property type="entry name" value="TM_pro_TauE-like"/>
</dbReference>
<name>A0A2A9E7Z3_9MICO</name>
<keyword evidence="3" id="KW-0813">Transport</keyword>
<evidence type="ECO:0000256" key="7">
    <source>
        <dbReference type="ARBA" id="ARBA00023136"/>
    </source>
</evidence>
<evidence type="ECO:0000256" key="4">
    <source>
        <dbReference type="ARBA" id="ARBA00022475"/>
    </source>
</evidence>
<evidence type="ECO:0000256" key="2">
    <source>
        <dbReference type="ARBA" id="ARBA00009142"/>
    </source>
</evidence>
<dbReference type="GO" id="GO:0005886">
    <property type="term" value="C:plasma membrane"/>
    <property type="evidence" value="ECO:0007669"/>
    <property type="project" value="UniProtKB-SubCell"/>
</dbReference>
<evidence type="ECO:0000313" key="10">
    <source>
        <dbReference type="Proteomes" id="UP000225548"/>
    </source>
</evidence>
<feature type="transmembrane region" description="Helical" evidence="8">
    <location>
        <begin position="6"/>
        <end position="28"/>
    </location>
</feature>
<evidence type="ECO:0000256" key="3">
    <source>
        <dbReference type="ARBA" id="ARBA00022448"/>
    </source>
</evidence>
<dbReference type="Proteomes" id="UP000225548">
    <property type="component" value="Unassembled WGS sequence"/>
</dbReference>
<comment type="similarity">
    <text evidence="2 8">Belongs to the 4-toluene sulfonate uptake permease (TSUP) (TC 2.A.102) family.</text>
</comment>
<organism evidence="9 10">
    <name type="scientific">Sanguibacter antarcticus</name>
    <dbReference type="NCBI Taxonomy" id="372484"/>
    <lineage>
        <taxon>Bacteria</taxon>
        <taxon>Bacillati</taxon>
        <taxon>Actinomycetota</taxon>
        <taxon>Actinomycetes</taxon>
        <taxon>Micrococcales</taxon>
        <taxon>Sanguibacteraceae</taxon>
        <taxon>Sanguibacter</taxon>
    </lineage>
</organism>
<evidence type="ECO:0000313" key="9">
    <source>
        <dbReference type="EMBL" id="PFG34349.1"/>
    </source>
</evidence>
<sequence>MDGTGVAVGGLDLGATTLVALVVAGFAAGWIDAVVGGGGLVQLPALLLVPGITPIQALATNKLASIMGTSVSAATYYRRVGPDLRTAGPMALVACAGAFGGAALASQIPADLFTPIILTVLVGVAAYTWFRPSVGKSSELRWEGNGHRWAAAGIGLVIGVYDGLLGPGTGTFLVIALVSILGYAFLQASALAKITNLATNAGALIFFVPHGSVIWALGLCIGVANFCGAYLGARMAVAKGSGFVRVVFLVVVSALILRLAWQLVVR</sequence>
<dbReference type="PANTHER" id="PTHR30269:SF0">
    <property type="entry name" value="MEMBRANE TRANSPORTER PROTEIN YFCA-RELATED"/>
    <property type="match status" value="1"/>
</dbReference>
<protein>
    <recommendedName>
        <fullName evidence="8">Probable membrane transporter protein</fullName>
    </recommendedName>
</protein>
<dbReference type="EMBL" id="PDJG01000001">
    <property type="protein sequence ID" value="PFG34349.1"/>
    <property type="molecule type" value="Genomic_DNA"/>
</dbReference>
<reference evidence="9 10" key="1">
    <citation type="submission" date="2017-10" db="EMBL/GenBank/DDBJ databases">
        <title>Sequencing the genomes of 1000 actinobacteria strains.</title>
        <authorList>
            <person name="Klenk H.-P."/>
        </authorList>
    </citation>
    <scope>NUCLEOTIDE SEQUENCE [LARGE SCALE GENOMIC DNA]</scope>
    <source>
        <strain evidence="9 10">DSM 18966</strain>
    </source>
</reference>
<feature type="transmembrane region" description="Helical" evidence="8">
    <location>
        <begin position="40"/>
        <end position="59"/>
    </location>
</feature>
<keyword evidence="6 8" id="KW-1133">Transmembrane helix</keyword>
<comment type="caution">
    <text evidence="9">The sequence shown here is derived from an EMBL/GenBank/DDBJ whole genome shotgun (WGS) entry which is preliminary data.</text>
</comment>
<accession>A0A2A9E7Z3</accession>
<dbReference type="OrthoDB" id="554695at2"/>
<dbReference type="PANTHER" id="PTHR30269">
    <property type="entry name" value="TRANSMEMBRANE PROTEIN YFCA"/>
    <property type="match status" value="1"/>
</dbReference>
<keyword evidence="7 8" id="KW-0472">Membrane</keyword>
<keyword evidence="5 8" id="KW-0812">Transmembrane</keyword>
<keyword evidence="4 8" id="KW-1003">Cell membrane</keyword>
<dbReference type="RefSeq" id="WP_098455396.1">
    <property type="nucleotide sequence ID" value="NZ_PDJG01000001.1"/>
</dbReference>
<feature type="transmembrane region" description="Helical" evidence="8">
    <location>
        <begin position="112"/>
        <end position="129"/>
    </location>
</feature>
<feature type="transmembrane region" description="Helical" evidence="8">
    <location>
        <begin position="212"/>
        <end position="231"/>
    </location>
</feature>
<dbReference type="Pfam" id="PF01925">
    <property type="entry name" value="TauE"/>
    <property type="match status" value="1"/>
</dbReference>
<feature type="transmembrane region" description="Helical" evidence="8">
    <location>
        <begin position="172"/>
        <end position="192"/>
    </location>
</feature>
<feature type="transmembrane region" description="Helical" evidence="8">
    <location>
        <begin position="87"/>
        <end position="105"/>
    </location>
</feature>
<gene>
    <name evidence="9" type="ORF">ATL42_2256</name>
</gene>
<evidence type="ECO:0000256" key="1">
    <source>
        <dbReference type="ARBA" id="ARBA00004651"/>
    </source>
</evidence>
<comment type="subcellular location">
    <subcellularLocation>
        <location evidence="1 8">Cell membrane</location>
        <topology evidence="1 8">Multi-pass membrane protein</topology>
    </subcellularLocation>
</comment>
<evidence type="ECO:0000256" key="6">
    <source>
        <dbReference type="ARBA" id="ARBA00022989"/>
    </source>
</evidence>